<dbReference type="InterPro" id="IPR001608">
    <property type="entry name" value="Ala_racemase_N"/>
</dbReference>
<keyword evidence="2" id="KW-0663">Pyridoxal phosphate</keyword>
<feature type="domain" description="Alanine racemase C-terminal" evidence="4">
    <location>
        <begin position="278"/>
        <end position="395"/>
    </location>
</feature>
<dbReference type="PANTHER" id="PTHR30511">
    <property type="entry name" value="ALANINE RACEMASE"/>
    <property type="match status" value="1"/>
</dbReference>
<evidence type="ECO:0000313" key="6">
    <source>
        <dbReference type="Proteomes" id="UP001203607"/>
    </source>
</evidence>
<dbReference type="InterPro" id="IPR009006">
    <property type="entry name" value="Ala_racemase/Decarboxylase_C"/>
</dbReference>
<accession>A0ABT0PQ35</accession>
<comment type="caution">
    <text evidence="5">The sequence shown here is derived from an EMBL/GenBank/DDBJ whole genome shotgun (WGS) entry which is preliminary data.</text>
</comment>
<dbReference type="Gene3D" id="3.20.20.10">
    <property type="entry name" value="Alanine racemase"/>
    <property type="match status" value="1"/>
</dbReference>
<dbReference type="Proteomes" id="UP001203607">
    <property type="component" value="Unassembled WGS sequence"/>
</dbReference>
<keyword evidence="6" id="KW-1185">Reference proteome</keyword>
<dbReference type="Pfam" id="PF01168">
    <property type="entry name" value="Ala_racemase_N"/>
    <property type="match status" value="1"/>
</dbReference>
<organism evidence="5 6">
    <name type="scientific">Flagellimonas spongiicola</name>
    <dbReference type="NCBI Taxonomy" id="2942208"/>
    <lineage>
        <taxon>Bacteria</taxon>
        <taxon>Pseudomonadati</taxon>
        <taxon>Bacteroidota</taxon>
        <taxon>Flavobacteriia</taxon>
        <taxon>Flavobacteriales</taxon>
        <taxon>Flavobacteriaceae</taxon>
        <taxon>Flagellimonas</taxon>
    </lineage>
</organism>
<keyword evidence="3 5" id="KW-0413">Isomerase</keyword>
<name>A0ABT0PQ35_9FLAO</name>
<reference evidence="5 6" key="1">
    <citation type="submission" date="2022-05" db="EMBL/GenBank/DDBJ databases">
        <authorList>
            <person name="Park J.-S."/>
        </authorList>
    </citation>
    <scope>NUCLEOTIDE SEQUENCE [LARGE SCALE GENOMIC DNA]</scope>
    <source>
        <strain evidence="5 6">2012CJ35-5</strain>
    </source>
</reference>
<sequence length="406" mass="44953">MKSRRNFLRNSTFGIIGAGLSSFKAFENEAEDIKPILNKASNPWLEISKKAYLSNVESIYKFSGNTPVLAVLKNNAYGIGDIQVATILDESPFLSGIALVKDTRCLALRKHGVKKPILLMGDFDLGLGSELVANNITLSAFSHESCRKIKELASKTQHRVSVELYFDTGLGRMGMPYQNNLDWVADLASIPNVKIEGLFSTLTTPTDFAKEQMERFNGLISKLNEKGIKPNRQHMAPSLSLMELPQSHFNAVRPGILVHGSYPLGGMDFKDKMPLQPTYRLKAPVIRIEKLKKGDTIGFSRFYKVEKDEWIATLPVGWADGYYSGAENGAKVLLNNKLFKVVNVNASHCNLSIGNEKLVDVGDVATLIGPDHEEITPEGFSRAASGHNYLQIQYKESLPKSVVNDF</sequence>
<dbReference type="SMART" id="SM01005">
    <property type="entry name" value="Ala_racemase_C"/>
    <property type="match status" value="1"/>
</dbReference>
<evidence type="ECO:0000256" key="1">
    <source>
        <dbReference type="ARBA" id="ARBA00001933"/>
    </source>
</evidence>
<dbReference type="EMBL" id="JAMFMA010000001">
    <property type="protein sequence ID" value="MCL6273495.1"/>
    <property type="molecule type" value="Genomic_DNA"/>
</dbReference>
<evidence type="ECO:0000259" key="4">
    <source>
        <dbReference type="SMART" id="SM01005"/>
    </source>
</evidence>
<comment type="cofactor">
    <cofactor evidence="1">
        <name>pyridoxal 5'-phosphate</name>
        <dbReference type="ChEBI" id="CHEBI:597326"/>
    </cofactor>
</comment>
<evidence type="ECO:0000256" key="3">
    <source>
        <dbReference type="ARBA" id="ARBA00023235"/>
    </source>
</evidence>
<gene>
    <name evidence="5" type="primary">alr</name>
    <name evidence="5" type="ORF">M3P19_05705</name>
</gene>
<dbReference type="InterPro" id="IPR000821">
    <property type="entry name" value="Ala_racemase"/>
</dbReference>
<dbReference type="CDD" id="cd00430">
    <property type="entry name" value="PLPDE_III_AR"/>
    <property type="match status" value="1"/>
</dbReference>
<dbReference type="InterPro" id="IPR011079">
    <property type="entry name" value="Ala_racemase_C"/>
</dbReference>
<dbReference type="GO" id="GO:0008784">
    <property type="term" value="F:alanine racemase activity"/>
    <property type="evidence" value="ECO:0007669"/>
    <property type="project" value="UniProtKB-EC"/>
</dbReference>
<evidence type="ECO:0000313" key="5">
    <source>
        <dbReference type="EMBL" id="MCL6273495.1"/>
    </source>
</evidence>
<dbReference type="NCBIfam" id="TIGR00492">
    <property type="entry name" value="alr"/>
    <property type="match status" value="1"/>
</dbReference>
<proteinExistence type="predicted"/>
<dbReference type="SUPFAM" id="SSF50621">
    <property type="entry name" value="Alanine racemase C-terminal domain-like"/>
    <property type="match status" value="1"/>
</dbReference>
<dbReference type="RefSeq" id="WP_249656670.1">
    <property type="nucleotide sequence ID" value="NZ_JAMFMA010000001.1"/>
</dbReference>
<dbReference type="Gene3D" id="2.40.37.10">
    <property type="entry name" value="Lyase, Ornithine Decarboxylase, Chain A, domain 1"/>
    <property type="match status" value="1"/>
</dbReference>
<protein>
    <submittedName>
        <fullName evidence="5">Alanine racemase</fullName>
        <ecNumber evidence="5">5.1.1.1</ecNumber>
    </submittedName>
</protein>
<dbReference type="SUPFAM" id="SSF51419">
    <property type="entry name" value="PLP-binding barrel"/>
    <property type="match status" value="1"/>
</dbReference>
<dbReference type="Pfam" id="PF00842">
    <property type="entry name" value="Ala_racemase_C"/>
    <property type="match status" value="1"/>
</dbReference>
<dbReference type="PANTHER" id="PTHR30511:SF0">
    <property type="entry name" value="ALANINE RACEMASE, CATABOLIC-RELATED"/>
    <property type="match status" value="1"/>
</dbReference>
<dbReference type="InterPro" id="IPR029066">
    <property type="entry name" value="PLP-binding_barrel"/>
</dbReference>
<dbReference type="EC" id="5.1.1.1" evidence="5"/>
<evidence type="ECO:0000256" key="2">
    <source>
        <dbReference type="ARBA" id="ARBA00022898"/>
    </source>
</evidence>
<dbReference type="PRINTS" id="PR00992">
    <property type="entry name" value="ALARACEMASE"/>
</dbReference>